<evidence type="ECO:0000256" key="9">
    <source>
        <dbReference type="ARBA" id="ARBA00029596"/>
    </source>
</evidence>
<feature type="compositionally biased region" description="Polar residues" evidence="13">
    <location>
        <begin position="26"/>
        <end position="39"/>
    </location>
</feature>
<evidence type="ECO:0000256" key="2">
    <source>
        <dbReference type="ARBA" id="ARBA00001968"/>
    </source>
</evidence>
<evidence type="ECO:0000256" key="1">
    <source>
        <dbReference type="ARBA" id="ARBA00001342"/>
    </source>
</evidence>
<comment type="function">
    <text evidence="8">Catalyzes the aldol cleavage of 4-hydroxy-4-methyl-2-oxoglutarate (HMG) into 2 molecules of pyruvate. Also contains a secondary oxaloacetate (OAA) decarboxylase activity due to the common pyruvate enolate transition state formed following C-C bond cleavage in the retro-aldol and decarboxylation reactions.</text>
</comment>
<dbReference type="Gene3D" id="3.50.30.40">
    <property type="entry name" value="Ribonuclease E inhibitor RraA/RraA-like"/>
    <property type="match status" value="1"/>
</dbReference>
<evidence type="ECO:0000256" key="8">
    <source>
        <dbReference type="ARBA" id="ARBA00025046"/>
    </source>
</evidence>
<evidence type="ECO:0000256" key="13">
    <source>
        <dbReference type="SAM" id="MobiDB-lite"/>
    </source>
</evidence>
<comment type="catalytic activity">
    <reaction evidence="12">
        <text>oxaloacetate + H(+) = pyruvate + CO2</text>
        <dbReference type="Rhea" id="RHEA:15641"/>
        <dbReference type="ChEBI" id="CHEBI:15361"/>
        <dbReference type="ChEBI" id="CHEBI:15378"/>
        <dbReference type="ChEBI" id="CHEBI:16452"/>
        <dbReference type="ChEBI" id="CHEBI:16526"/>
        <dbReference type="EC" id="4.1.1.112"/>
    </reaction>
</comment>
<dbReference type="GO" id="GO:0008168">
    <property type="term" value="F:methyltransferase activity"/>
    <property type="evidence" value="ECO:0007669"/>
    <property type="project" value="UniProtKB-KW"/>
</dbReference>
<dbReference type="InterPro" id="IPR036704">
    <property type="entry name" value="RraA/RraA-like_sf"/>
</dbReference>
<dbReference type="PANTHER" id="PTHR33254">
    <property type="entry name" value="4-HYDROXY-4-METHYL-2-OXOGLUTARATE ALDOLASE 3-RELATED"/>
    <property type="match status" value="1"/>
</dbReference>
<dbReference type="PANTHER" id="PTHR33254:SF4">
    <property type="entry name" value="4-HYDROXY-4-METHYL-2-OXOGLUTARATE ALDOLASE 3-RELATED"/>
    <property type="match status" value="1"/>
</dbReference>
<comment type="catalytic activity">
    <reaction evidence="1">
        <text>4-hydroxy-4-methyl-2-oxoglutarate = 2 pyruvate</text>
        <dbReference type="Rhea" id="RHEA:22748"/>
        <dbReference type="ChEBI" id="CHEBI:15361"/>
        <dbReference type="ChEBI" id="CHEBI:58276"/>
        <dbReference type="EC" id="4.1.3.17"/>
    </reaction>
</comment>
<comment type="cofactor">
    <cofactor evidence="2">
        <name>a divalent metal cation</name>
        <dbReference type="ChEBI" id="CHEBI:60240"/>
    </cofactor>
</comment>
<evidence type="ECO:0000256" key="5">
    <source>
        <dbReference type="ARBA" id="ARBA00012213"/>
    </source>
</evidence>
<dbReference type="GO" id="GO:0008948">
    <property type="term" value="F:oxaloacetate decarboxylase activity"/>
    <property type="evidence" value="ECO:0007669"/>
    <property type="project" value="UniProtKB-EC"/>
</dbReference>
<comment type="subunit">
    <text evidence="4">Homotrimer.</text>
</comment>
<comment type="caution">
    <text evidence="14">The sequence shown here is derived from an EMBL/GenBank/DDBJ whole genome shotgun (WGS) entry which is preliminary data.</text>
</comment>
<accession>A0A2A9G2E6</accession>
<keyword evidence="15" id="KW-1185">Reference proteome</keyword>
<feature type="compositionally biased region" description="Pro residues" evidence="13">
    <location>
        <begin position="57"/>
        <end position="68"/>
    </location>
</feature>
<dbReference type="EC" id="4.1.1.112" evidence="6"/>
<dbReference type="GO" id="GO:0032259">
    <property type="term" value="P:methylation"/>
    <property type="evidence" value="ECO:0007669"/>
    <property type="project" value="UniProtKB-KW"/>
</dbReference>
<dbReference type="Proteomes" id="UP000243542">
    <property type="component" value="Unassembled WGS sequence"/>
</dbReference>
<evidence type="ECO:0000256" key="6">
    <source>
        <dbReference type="ARBA" id="ARBA00012947"/>
    </source>
</evidence>
<feature type="region of interest" description="Disordered" evidence="13">
    <location>
        <begin position="1"/>
        <end position="78"/>
    </location>
</feature>
<evidence type="ECO:0000256" key="7">
    <source>
        <dbReference type="ARBA" id="ARBA00016549"/>
    </source>
</evidence>
<dbReference type="CDD" id="cd16841">
    <property type="entry name" value="RraA_family"/>
    <property type="match status" value="1"/>
</dbReference>
<sequence>MPALPPRDGRTGTTTRRHHPGAGATSRCSPIRATTQSEVRTGHGRPRYPERHEPTPRTAPAPLEPPQAPHGRHGSTTNAEVRDLGFPVFARGVIPIPGAKAAATALGEPVHCAGVTVSPGDVVVADEEGVVVVPAAGSDQVLADALAKLAKEAAQTLGQWEADHRVRIDAALRAAGFTG</sequence>
<evidence type="ECO:0000256" key="11">
    <source>
        <dbReference type="ARBA" id="ARBA00032305"/>
    </source>
</evidence>
<dbReference type="RefSeq" id="WP_281258990.1">
    <property type="nucleotide sequence ID" value="NZ_JBIAKZ010000007.1"/>
</dbReference>
<dbReference type="Pfam" id="PF03737">
    <property type="entry name" value="RraA-like"/>
    <property type="match status" value="1"/>
</dbReference>
<reference evidence="14 15" key="1">
    <citation type="submission" date="2017-10" db="EMBL/GenBank/DDBJ databases">
        <title>Sequencing the genomes of 1000 actinobacteria strains.</title>
        <authorList>
            <person name="Klenk H.-P."/>
        </authorList>
    </citation>
    <scope>NUCLEOTIDE SEQUENCE [LARGE SCALE GENOMIC DNA]</scope>
    <source>
        <strain evidence="14 15">DSM 46092</strain>
    </source>
</reference>
<dbReference type="AlphaFoldDB" id="A0A2A9G2E6"/>
<dbReference type="SUPFAM" id="SSF89562">
    <property type="entry name" value="RraA-like"/>
    <property type="match status" value="1"/>
</dbReference>
<keyword evidence="14" id="KW-0489">Methyltransferase</keyword>
<dbReference type="EC" id="4.1.3.17" evidence="5"/>
<evidence type="ECO:0000256" key="3">
    <source>
        <dbReference type="ARBA" id="ARBA00008621"/>
    </source>
</evidence>
<keyword evidence="14" id="KW-0808">Transferase</keyword>
<evidence type="ECO:0000256" key="12">
    <source>
        <dbReference type="ARBA" id="ARBA00047973"/>
    </source>
</evidence>
<dbReference type="InterPro" id="IPR005493">
    <property type="entry name" value="RraA/RraA-like"/>
</dbReference>
<comment type="similarity">
    <text evidence="3">Belongs to the class II aldolase/RraA-like family.</text>
</comment>
<dbReference type="GO" id="GO:0047443">
    <property type="term" value="F:4-hydroxy-4-methyl-2-oxoglutarate aldolase activity"/>
    <property type="evidence" value="ECO:0007669"/>
    <property type="project" value="UniProtKB-EC"/>
</dbReference>
<evidence type="ECO:0000313" key="15">
    <source>
        <dbReference type="Proteomes" id="UP000243542"/>
    </source>
</evidence>
<protein>
    <recommendedName>
        <fullName evidence="7">Putative 4-hydroxy-4-methyl-2-oxoglutarate aldolase</fullName>
        <ecNumber evidence="6">4.1.1.112</ecNumber>
        <ecNumber evidence="5">4.1.3.17</ecNumber>
    </recommendedName>
    <alternativeName>
        <fullName evidence="11">Oxaloacetate decarboxylase</fullName>
    </alternativeName>
    <alternativeName>
        <fullName evidence="9">Regulator of ribonuclease activity homolog</fullName>
    </alternativeName>
    <alternativeName>
        <fullName evidence="10">RraA-like protein</fullName>
    </alternativeName>
</protein>
<proteinExistence type="inferred from homology"/>
<name>A0A2A9G2E6_9PSEU</name>
<organism evidence="14 15">
    <name type="scientific">Amycolatopsis sulphurea</name>
    <dbReference type="NCBI Taxonomy" id="76022"/>
    <lineage>
        <taxon>Bacteria</taxon>
        <taxon>Bacillati</taxon>
        <taxon>Actinomycetota</taxon>
        <taxon>Actinomycetes</taxon>
        <taxon>Pseudonocardiales</taxon>
        <taxon>Pseudonocardiaceae</taxon>
        <taxon>Amycolatopsis</taxon>
    </lineage>
</organism>
<evidence type="ECO:0000313" key="14">
    <source>
        <dbReference type="EMBL" id="PFG56905.1"/>
    </source>
</evidence>
<evidence type="ECO:0000256" key="4">
    <source>
        <dbReference type="ARBA" id="ARBA00011233"/>
    </source>
</evidence>
<evidence type="ECO:0000256" key="10">
    <source>
        <dbReference type="ARBA" id="ARBA00030169"/>
    </source>
</evidence>
<dbReference type="EMBL" id="PDJK01000001">
    <property type="protein sequence ID" value="PFG56905.1"/>
    <property type="molecule type" value="Genomic_DNA"/>
</dbReference>
<gene>
    <name evidence="14" type="ORF">ATK36_0441</name>
</gene>